<dbReference type="NCBIfam" id="TIGR03166">
    <property type="entry name" value="alt_F1F0_F1_eps"/>
    <property type="match status" value="1"/>
</dbReference>
<evidence type="ECO:0000256" key="3">
    <source>
        <dbReference type="ARBA" id="ARBA00005712"/>
    </source>
</evidence>
<dbReference type="GO" id="GO:0046933">
    <property type="term" value="F:proton-transporting ATP synthase activity, rotational mechanism"/>
    <property type="evidence" value="ECO:0007669"/>
    <property type="project" value="InterPro"/>
</dbReference>
<dbReference type="AlphaFoldDB" id="C0Q8V9"/>
<keyword evidence="9" id="KW-0378">Hydrolase</keyword>
<comment type="similarity">
    <text evidence="3">Belongs to the ATPase epsilon chain family.</text>
</comment>
<comment type="function">
    <text evidence="1">Produces ATP from ADP in the presence of a proton gradient across the membrane.</text>
</comment>
<protein>
    <submittedName>
        <fullName evidence="9">AtpC1</fullName>
        <ecNumber evidence="9">3.6.3.14</ecNumber>
    </submittedName>
</protein>
<dbReference type="GO" id="GO:0012505">
    <property type="term" value="C:endomembrane system"/>
    <property type="evidence" value="ECO:0007669"/>
    <property type="project" value="UniProtKB-SubCell"/>
</dbReference>
<feature type="domain" description="ATP synthase F1 complex delta/epsilon subunit N-terminal" evidence="8">
    <location>
        <begin position="1"/>
        <end position="80"/>
    </location>
</feature>
<dbReference type="InterPro" id="IPR024037">
    <property type="entry name" value="Alt_ATP_synth_F1_esu"/>
</dbReference>
<dbReference type="InterPro" id="IPR001469">
    <property type="entry name" value="ATP_synth_F1_dsu/esu"/>
</dbReference>
<dbReference type="Gene3D" id="2.60.15.10">
    <property type="entry name" value="F0F1 ATP synthase delta/epsilon subunit, N-terminal"/>
    <property type="match status" value="1"/>
</dbReference>
<keyword evidence="6" id="KW-0472">Membrane</keyword>
<keyword evidence="7" id="KW-0139">CF(1)</keyword>
<evidence type="ECO:0000259" key="8">
    <source>
        <dbReference type="Pfam" id="PF02823"/>
    </source>
</evidence>
<dbReference type="InterPro" id="IPR020546">
    <property type="entry name" value="ATP_synth_F1_dsu/esu_N"/>
</dbReference>
<organism evidence="9 10">
    <name type="scientific">Desulforapulum autotrophicum (strain ATCC 43914 / DSM 3382 / VKM B-1955 / HRM2)</name>
    <name type="common">Desulfobacterium autotrophicum</name>
    <dbReference type="NCBI Taxonomy" id="177437"/>
    <lineage>
        <taxon>Bacteria</taxon>
        <taxon>Pseudomonadati</taxon>
        <taxon>Thermodesulfobacteriota</taxon>
        <taxon>Desulfobacteria</taxon>
        <taxon>Desulfobacterales</taxon>
        <taxon>Desulfobacteraceae</taxon>
        <taxon>Desulforapulum</taxon>
    </lineage>
</organism>
<evidence type="ECO:0000256" key="2">
    <source>
        <dbReference type="ARBA" id="ARBA00004184"/>
    </source>
</evidence>
<name>C0Q8V9_DESAH</name>
<sequence length="129" mass="14563">MQISINLPTSLYFSADKVLKIVAEGMEGYFTLLPNHIDYVSILVPSILTVEIKPDTPVYFAVDHATLVKKGSRVWISTRNVVRGKAYETLAQVVLHQFKEISEMEKKSRTALTGLEYGLLRRFAALKHP</sequence>
<dbReference type="Pfam" id="PF02823">
    <property type="entry name" value="ATP-synt_DE_N"/>
    <property type="match status" value="1"/>
</dbReference>
<dbReference type="GO" id="GO:0016787">
    <property type="term" value="F:hydrolase activity"/>
    <property type="evidence" value="ECO:0007669"/>
    <property type="project" value="UniProtKB-KW"/>
</dbReference>
<accession>C0Q8V9</accession>
<keyword evidence="4" id="KW-0813">Transport</keyword>
<dbReference type="EC" id="3.6.3.14" evidence="9"/>
<evidence type="ECO:0000256" key="4">
    <source>
        <dbReference type="ARBA" id="ARBA00022448"/>
    </source>
</evidence>
<evidence type="ECO:0000313" key="9">
    <source>
        <dbReference type="EMBL" id="ACN14449.1"/>
    </source>
</evidence>
<dbReference type="EMBL" id="CP001087">
    <property type="protein sequence ID" value="ACN14449.1"/>
    <property type="molecule type" value="Genomic_DNA"/>
</dbReference>
<dbReference type="SUPFAM" id="SSF51344">
    <property type="entry name" value="Epsilon subunit of F1F0-ATP synthase N-terminal domain"/>
    <property type="match status" value="1"/>
</dbReference>
<gene>
    <name evidence="9" type="primary">atpC1</name>
    <name evidence="9" type="ordered locus">HRM2_13380</name>
</gene>
<dbReference type="OrthoDB" id="8546953at2"/>
<evidence type="ECO:0000256" key="1">
    <source>
        <dbReference type="ARBA" id="ARBA00003543"/>
    </source>
</evidence>
<evidence type="ECO:0000256" key="7">
    <source>
        <dbReference type="ARBA" id="ARBA00023196"/>
    </source>
</evidence>
<keyword evidence="7" id="KW-0066">ATP synthesis</keyword>
<dbReference type="CDD" id="cd12152">
    <property type="entry name" value="F1-ATPase_delta"/>
    <property type="match status" value="1"/>
</dbReference>
<dbReference type="HOGENOM" id="CLU_149174_0_0_7"/>
<dbReference type="InterPro" id="IPR036771">
    <property type="entry name" value="ATPsynth_dsu/esu_N"/>
</dbReference>
<dbReference type="STRING" id="177437.HRM2_13380"/>
<keyword evidence="5" id="KW-0406">Ion transport</keyword>
<dbReference type="Proteomes" id="UP000000442">
    <property type="component" value="Chromosome"/>
</dbReference>
<evidence type="ECO:0000256" key="5">
    <source>
        <dbReference type="ARBA" id="ARBA00023065"/>
    </source>
</evidence>
<reference evidence="9 10" key="1">
    <citation type="journal article" date="2009" name="Environ. Microbiol.">
        <title>Genome sequence of Desulfobacterium autotrophicum HRM2, a marine sulfate reducer oxidizing organic carbon completely to carbon dioxide.</title>
        <authorList>
            <person name="Strittmatter A.W."/>
            <person name="Liesegang H."/>
            <person name="Rabus R."/>
            <person name="Decker I."/>
            <person name="Amann J."/>
            <person name="Andres S."/>
            <person name="Henne A."/>
            <person name="Fricke W.F."/>
            <person name="Martinez-Arias R."/>
            <person name="Bartels D."/>
            <person name="Goesmann A."/>
            <person name="Krause L."/>
            <person name="Puehler A."/>
            <person name="Klenk H.P."/>
            <person name="Richter M."/>
            <person name="Schuler M."/>
            <person name="Gloeckner F.O."/>
            <person name="Meyerdierks A."/>
            <person name="Gottschalk G."/>
            <person name="Amann R."/>
        </authorList>
    </citation>
    <scope>NUCLEOTIDE SEQUENCE [LARGE SCALE GENOMIC DNA]</scope>
    <source>
        <strain evidence="10">ATCC 43914 / DSM 3382 / HRM2</strain>
    </source>
</reference>
<proteinExistence type="inferred from homology"/>
<dbReference type="eggNOG" id="COG0355">
    <property type="taxonomic scope" value="Bacteria"/>
</dbReference>
<evidence type="ECO:0000313" key="10">
    <source>
        <dbReference type="Proteomes" id="UP000000442"/>
    </source>
</evidence>
<evidence type="ECO:0000256" key="6">
    <source>
        <dbReference type="ARBA" id="ARBA00023136"/>
    </source>
</evidence>
<comment type="subcellular location">
    <subcellularLocation>
        <location evidence="2">Endomembrane system</location>
        <topology evidence="2">Peripheral membrane protein</topology>
    </subcellularLocation>
</comment>
<dbReference type="RefSeq" id="WP_015903236.1">
    <property type="nucleotide sequence ID" value="NC_012108.1"/>
</dbReference>
<dbReference type="GO" id="GO:0045259">
    <property type="term" value="C:proton-transporting ATP synthase complex"/>
    <property type="evidence" value="ECO:0007669"/>
    <property type="project" value="UniProtKB-KW"/>
</dbReference>
<keyword evidence="10" id="KW-1185">Reference proteome</keyword>
<dbReference type="KEGG" id="dat:HRM2_13380"/>